<reference evidence="6" key="1">
    <citation type="submission" date="2019-10" db="EMBL/GenBank/DDBJ databases">
        <title>Complete Genome Sequence of Bradyrhizobium betae type strain PL7HG1T.</title>
        <authorList>
            <person name="Bromfield E.S.P."/>
            <person name="Cloutier S."/>
        </authorList>
    </citation>
    <scope>NUCLEOTIDE SEQUENCE [LARGE SCALE GENOMIC DNA]</scope>
    <source>
        <strain evidence="6">PL7HG1</strain>
    </source>
</reference>
<dbReference type="RefSeq" id="WP_151647798.1">
    <property type="nucleotide sequence ID" value="NZ_CP044543.1"/>
</dbReference>
<feature type="region of interest" description="Disordered" evidence="4">
    <location>
        <begin position="1"/>
        <end position="20"/>
    </location>
</feature>
<evidence type="ECO:0000313" key="6">
    <source>
        <dbReference type="Proteomes" id="UP000325641"/>
    </source>
</evidence>
<dbReference type="InterPro" id="IPR052341">
    <property type="entry name" value="LOG_family_nucleotidases"/>
</dbReference>
<dbReference type="EC" id="3.2.2.4" evidence="2"/>
<gene>
    <name evidence="5" type="ORF">F8237_21875</name>
</gene>
<dbReference type="PANTHER" id="PTHR43393">
    <property type="entry name" value="CYTOKININ RIBOSIDE 5'-MONOPHOSPHATE PHOSPHORIBOHYDROLASE"/>
    <property type="match status" value="1"/>
</dbReference>
<dbReference type="GO" id="GO:0005829">
    <property type="term" value="C:cytosol"/>
    <property type="evidence" value="ECO:0007669"/>
    <property type="project" value="TreeGrafter"/>
</dbReference>
<dbReference type="SUPFAM" id="SSF102405">
    <property type="entry name" value="MCP/YpsA-like"/>
    <property type="match status" value="1"/>
</dbReference>
<name>A0A5P6P944_9BRAD</name>
<evidence type="ECO:0000256" key="2">
    <source>
        <dbReference type="ARBA" id="ARBA00011985"/>
    </source>
</evidence>
<organism evidence="5 6">
    <name type="scientific">Bradyrhizobium betae</name>
    <dbReference type="NCBI Taxonomy" id="244734"/>
    <lineage>
        <taxon>Bacteria</taxon>
        <taxon>Pseudomonadati</taxon>
        <taxon>Pseudomonadota</taxon>
        <taxon>Alphaproteobacteria</taxon>
        <taxon>Hyphomicrobiales</taxon>
        <taxon>Nitrobacteraceae</taxon>
        <taxon>Bradyrhizobium</taxon>
    </lineage>
</organism>
<accession>A0A5P6P944</accession>
<evidence type="ECO:0000256" key="4">
    <source>
        <dbReference type="SAM" id="MobiDB-lite"/>
    </source>
</evidence>
<dbReference type="Gene3D" id="3.40.50.450">
    <property type="match status" value="1"/>
</dbReference>
<dbReference type="InterPro" id="IPR031100">
    <property type="entry name" value="LOG_fam"/>
</dbReference>
<dbReference type="KEGG" id="bbet:F8237_21875"/>
<dbReference type="Proteomes" id="UP000325641">
    <property type="component" value="Chromosome"/>
</dbReference>
<dbReference type="GO" id="GO:0008714">
    <property type="term" value="F:AMP nucleosidase activity"/>
    <property type="evidence" value="ECO:0007669"/>
    <property type="project" value="UniProtKB-EC"/>
</dbReference>
<evidence type="ECO:0000256" key="1">
    <source>
        <dbReference type="ARBA" id="ARBA00000274"/>
    </source>
</evidence>
<dbReference type="EMBL" id="CP044543">
    <property type="protein sequence ID" value="QFI74822.1"/>
    <property type="molecule type" value="Genomic_DNA"/>
</dbReference>
<dbReference type="OrthoDB" id="9801098at2"/>
<proteinExistence type="predicted"/>
<dbReference type="PANTHER" id="PTHR43393:SF3">
    <property type="entry name" value="LYSINE DECARBOXYLASE-LIKE PROTEIN"/>
    <property type="match status" value="1"/>
</dbReference>
<dbReference type="Pfam" id="PF03641">
    <property type="entry name" value="Lysine_decarbox"/>
    <property type="match status" value="1"/>
</dbReference>
<evidence type="ECO:0000256" key="3">
    <source>
        <dbReference type="ARBA" id="ARBA00031983"/>
    </source>
</evidence>
<feature type="compositionally biased region" description="Polar residues" evidence="4">
    <location>
        <begin position="8"/>
        <end position="19"/>
    </location>
</feature>
<evidence type="ECO:0000313" key="5">
    <source>
        <dbReference type="EMBL" id="QFI74822.1"/>
    </source>
</evidence>
<sequence length="292" mass="32350">MEDKPTRSTENSSTSNAEQIRSPAYSLAALDQDFLLRDSMRGMRFMLEYAKAEEYLRSWGVRSTIVVFGSARVRKDGPEPHSRWYREARAFARLASERGGALTSNGGIRDNVIATGGGPGIMEAANRGASDAGAPSIGFNITLPNEQQPNPYSTPALTLRFHYFAMRKMHLAMRANALVAFPGGFGTLDELFEILTLRQTEKSPAIPIVLFDEHYWRSAINFEALIESGTIDRSDCDLFRFAETAEDIWAKLLACGLGIPGLSCQNSQFSRVTANRPIERPLEANLRPLPEV</sequence>
<dbReference type="AlphaFoldDB" id="A0A5P6P944"/>
<protein>
    <recommendedName>
        <fullName evidence="3">AMP nucleosidase</fullName>
        <ecNumber evidence="2">3.2.2.4</ecNumber>
    </recommendedName>
    <alternativeName>
        <fullName evidence="3">AMP nucleosidase</fullName>
    </alternativeName>
</protein>
<comment type="catalytic activity">
    <reaction evidence="1">
        <text>AMP + H2O = D-ribose 5-phosphate + adenine</text>
        <dbReference type="Rhea" id="RHEA:20129"/>
        <dbReference type="ChEBI" id="CHEBI:15377"/>
        <dbReference type="ChEBI" id="CHEBI:16708"/>
        <dbReference type="ChEBI" id="CHEBI:78346"/>
        <dbReference type="ChEBI" id="CHEBI:456215"/>
        <dbReference type="EC" id="3.2.2.4"/>
    </reaction>
</comment>